<evidence type="ECO:0000313" key="2">
    <source>
        <dbReference type="EMBL" id="EKM48848.1"/>
    </source>
</evidence>
<feature type="region of interest" description="Disordered" evidence="1">
    <location>
        <begin position="102"/>
        <end position="145"/>
    </location>
</feature>
<dbReference type="InParanoid" id="K5VCQ0"/>
<gene>
    <name evidence="2" type="ORF">PHACADRAFT_266059</name>
</gene>
<dbReference type="HOGENOM" id="CLU_149500_0_0_1"/>
<sequence>MRLLGAKLSWLANAAVRGAWRPVVCATRGGMIGPGVDVRSLDVYLDAAHAPHLAAARVDLGAEPRVLAVAAVVVPQVHVCVSGAELVVVLARVLAGRGGSDARDELRAEAAPTEHTVRAHERRGVPVHAQREQPAVEQRMVPRGR</sequence>
<protein>
    <submittedName>
        <fullName evidence="2">Uncharacterized protein</fullName>
    </submittedName>
</protein>
<dbReference type="GeneID" id="18919286"/>
<proteinExistence type="predicted"/>
<dbReference type="Proteomes" id="UP000008370">
    <property type="component" value="Unassembled WGS sequence"/>
</dbReference>
<keyword evidence="3" id="KW-1185">Reference proteome</keyword>
<evidence type="ECO:0000256" key="1">
    <source>
        <dbReference type="SAM" id="MobiDB-lite"/>
    </source>
</evidence>
<organism evidence="2 3">
    <name type="scientific">Phanerochaete carnosa (strain HHB-10118-sp)</name>
    <name type="common">White-rot fungus</name>
    <name type="synonym">Peniophora carnosa</name>
    <dbReference type="NCBI Taxonomy" id="650164"/>
    <lineage>
        <taxon>Eukaryota</taxon>
        <taxon>Fungi</taxon>
        <taxon>Dikarya</taxon>
        <taxon>Basidiomycota</taxon>
        <taxon>Agaricomycotina</taxon>
        <taxon>Agaricomycetes</taxon>
        <taxon>Polyporales</taxon>
        <taxon>Phanerochaetaceae</taxon>
        <taxon>Phanerochaete</taxon>
    </lineage>
</organism>
<evidence type="ECO:0000313" key="3">
    <source>
        <dbReference type="Proteomes" id="UP000008370"/>
    </source>
</evidence>
<name>K5VCQ0_PHACS</name>
<accession>K5VCQ0</accession>
<dbReference type="AlphaFoldDB" id="K5VCQ0"/>
<dbReference type="KEGG" id="pco:PHACADRAFT_266059"/>
<reference evidence="2 3" key="1">
    <citation type="journal article" date="2012" name="BMC Genomics">
        <title>Comparative genomics of the white-rot fungi, Phanerochaete carnosa and P. chrysosporium, to elucidate the genetic basis of the distinct wood types they colonize.</title>
        <authorList>
            <person name="Suzuki H."/>
            <person name="MacDonald J."/>
            <person name="Syed K."/>
            <person name="Salamov A."/>
            <person name="Hori C."/>
            <person name="Aerts A."/>
            <person name="Henrissat B."/>
            <person name="Wiebenga A."/>
            <person name="vanKuyk P.A."/>
            <person name="Barry K."/>
            <person name="Lindquist E."/>
            <person name="LaButti K."/>
            <person name="Lapidus A."/>
            <person name="Lucas S."/>
            <person name="Coutinho P."/>
            <person name="Gong Y."/>
            <person name="Samejima M."/>
            <person name="Mahadevan R."/>
            <person name="Abou-Zaid M."/>
            <person name="de Vries R.P."/>
            <person name="Igarashi K."/>
            <person name="Yadav J.S."/>
            <person name="Grigoriev I.V."/>
            <person name="Master E.R."/>
        </authorList>
    </citation>
    <scope>NUCLEOTIDE SEQUENCE [LARGE SCALE GENOMIC DNA]</scope>
    <source>
        <strain evidence="2 3">HHB-10118-sp</strain>
    </source>
</reference>
<feature type="compositionally biased region" description="Basic and acidic residues" evidence="1">
    <location>
        <begin position="115"/>
        <end position="124"/>
    </location>
</feature>
<dbReference type="EMBL" id="JH930690">
    <property type="protein sequence ID" value="EKM48848.1"/>
    <property type="molecule type" value="Genomic_DNA"/>
</dbReference>
<dbReference type="RefSeq" id="XP_007402598.1">
    <property type="nucleotide sequence ID" value="XM_007402536.1"/>
</dbReference>